<evidence type="ECO:0000313" key="1">
    <source>
        <dbReference type="EMBL" id="CAD84544.1"/>
    </source>
</evidence>
<dbReference type="OrthoDB" id="8547409at2"/>
<accession>Q82WN5</accession>
<dbReference type="STRING" id="228410.NE0633"/>
<organism evidence="1 2">
    <name type="scientific">Nitrosomonas europaea (strain ATCC 19718 / CIP 103999 / KCTC 2705 / NBRC 14298)</name>
    <dbReference type="NCBI Taxonomy" id="228410"/>
    <lineage>
        <taxon>Bacteria</taxon>
        <taxon>Pseudomonadati</taxon>
        <taxon>Pseudomonadota</taxon>
        <taxon>Betaproteobacteria</taxon>
        <taxon>Nitrosomonadales</taxon>
        <taxon>Nitrosomonadaceae</taxon>
        <taxon>Nitrosomonas</taxon>
    </lineage>
</organism>
<dbReference type="KEGG" id="neu:NE0633"/>
<evidence type="ECO:0000313" key="2">
    <source>
        <dbReference type="Proteomes" id="UP000001416"/>
    </source>
</evidence>
<name>Q82WN5_NITEU</name>
<dbReference type="RefSeq" id="WP_011111256.1">
    <property type="nucleotide sequence ID" value="NC_004757.1"/>
</dbReference>
<keyword evidence="2" id="KW-1185">Reference proteome</keyword>
<gene>
    <name evidence="1" type="ordered locus">NE0633</name>
</gene>
<dbReference type="GeneID" id="87103830"/>
<sequence>MLRLIPNKGLKKTINTLTVAEKARINHQDIEELLLRYQRSCPEDAARNITEVTNPNQEKHEGLRVFVIQTWMALMVANSYGLETYQTLKTFMDRQGYKTQPDSTYMATEQKD</sequence>
<dbReference type="eggNOG" id="ENOG50315XF">
    <property type="taxonomic scope" value="Bacteria"/>
</dbReference>
<proteinExistence type="predicted"/>
<dbReference type="HOGENOM" id="CLU_2143201_0_0_4"/>
<dbReference type="EMBL" id="AL954747">
    <property type="protein sequence ID" value="CAD84544.1"/>
    <property type="molecule type" value="Genomic_DNA"/>
</dbReference>
<reference evidence="1 2" key="1">
    <citation type="journal article" date="2003" name="J. Bacteriol.">
        <title>Complete genome sequence of the ammonia-oxidizing bacterium and obligate chemolithoautotroph Nitrosomonas europaea.</title>
        <authorList>
            <person name="Chain P."/>
            <person name="Lamerdin J."/>
            <person name="Larimer F."/>
            <person name="Regala W."/>
            <person name="Land M."/>
            <person name="Hauser L."/>
            <person name="Hooper A."/>
            <person name="Klotz M."/>
            <person name="Norton J."/>
            <person name="Sayavedra-Soto L."/>
            <person name="Arciero D."/>
            <person name="Hommes N."/>
            <person name="Whittaker M."/>
            <person name="Arp D."/>
        </authorList>
    </citation>
    <scope>NUCLEOTIDE SEQUENCE [LARGE SCALE GENOMIC DNA]</scope>
    <source>
        <strain evidence="2">ATCC 19718 / CIP 103999 / KCTC 2705 / NBRC 14298</strain>
    </source>
</reference>
<dbReference type="AlphaFoldDB" id="Q82WN5"/>
<dbReference type="Proteomes" id="UP000001416">
    <property type="component" value="Chromosome"/>
</dbReference>
<protein>
    <submittedName>
        <fullName evidence="1">Uncharacterized protein</fullName>
    </submittedName>
</protein>